<dbReference type="Gene3D" id="1.10.1240.10">
    <property type="entry name" value="Methionine synthase domain"/>
    <property type="match status" value="1"/>
</dbReference>
<dbReference type="Pfam" id="PF02310">
    <property type="entry name" value="B12-binding"/>
    <property type="match status" value="1"/>
</dbReference>
<dbReference type="GO" id="GO:0046872">
    <property type="term" value="F:metal ion binding"/>
    <property type="evidence" value="ECO:0007669"/>
    <property type="project" value="InterPro"/>
</dbReference>
<dbReference type="EMBL" id="WTYL01000002">
    <property type="protein sequence ID" value="MXP44890.1"/>
    <property type="molecule type" value="Genomic_DNA"/>
</dbReference>
<keyword evidence="3" id="KW-1185">Reference proteome</keyword>
<dbReference type="SUPFAM" id="SSF52242">
    <property type="entry name" value="Cobalamin (vitamin B12)-binding domain"/>
    <property type="match status" value="1"/>
</dbReference>
<protein>
    <submittedName>
        <fullName evidence="2">Cobalamin B12-binding protein</fullName>
    </submittedName>
</protein>
<sequence length="319" mass="34699">MATDFGLSELRSRFDDWRSAKLKPRAGPSAESPAEIDICRVVEDPDNFISLSVILENLVIPELIAHRDGGHDGWPCRIGEKALAETIGTDRRRPISLRDIESFTKLSLDSQTSAMLDFIDNCLATGNSIEDIYVDLLAPTARRLGELWEADTTDFVDVTMGLWRIQEVLRELTLRIPPPNASGQGQRSALFSTMPGEQHSLGTLMVAECFQRAGWDAEVLMEPTQAELTAKFVNKSYDMVGLTISKDCPTASLTGLIKAIRSVSSNPGIRIMIGGRFVNTQTELVIQCGADGSASDAISAVAVADGLVPLRAHDSVPRS</sequence>
<dbReference type="AlphaFoldDB" id="A0A845B3B6"/>
<dbReference type="OrthoDB" id="5498228at2"/>
<evidence type="ECO:0000313" key="3">
    <source>
        <dbReference type="Proteomes" id="UP000431922"/>
    </source>
</evidence>
<dbReference type="InterPro" id="IPR003759">
    <property type="entry name" value="Cbl-bd_cap"/>
</dbReference>
<evidence type="ECO:0000259" key="1">
    <source>
        <dbReference type="PROSITE" id="PS51332"/>
    </source>
</evidence>
<dbReference type="InterPro" id="IPR036724">
    <property type="entry name" value="Cobalamin-bd_sf"/>
</dbReference>
<gene>
    <name evidence="2" type="ORF">GRI65_10520</name>
</gene>
<proteinExistence type="predicted"/>
<organism evidence="2 3">
    <name type="scientific">Allopontixanthobacter sediminis</name>
    <dbReference type="NCBI Taxonomy" id="1689985"/>
    <lineage>
        <taxon>Bacteria</taxon>
        <taxon>Pseudomonadati</taxon>
        <taxon>Pseudomonadota</taxon>
        <taxon>Alphaproteobacteria</taxon>
        <taxon>Sphingomonadales</taxon>
        <taxon>Erythrobacteraceae</taxon>
        <taxon>Allopontixanthobacter</taxon>
    </lineage>
</organism>
<evidence type="ECO:0000313" key="2">
    <source>
        <dbReference type="EMBL" id="MXP44890.1"/>
    </source>
</evidence>
<accession>A0A845B3B6</accession>
<dbReference type="InterPro" id="IPR006158">
    <property type="entry name" value="Cobalamin-bd"/>
</dbReference>
<dbReference type="PROSITE" id="PS51332">
    <property type="entry name" value="B12_BINDING"/>
    <property type="match status" value="1"/>
</dbReference>
<feature type="domain" description="B12-binding" evidence="1">
    <location>
        <begin position="186"/>
        <end position="318"/>
    </location>
</feature>
<dbReference type="Proteomes" id="UP000431922">
    <property type="component" value="Unassembled WGS sequence"/>
</dbReference>
<comment type="caution">
    <text evidence="2">The sequence shown here is derived from an EMBL/GenBank/DDBJ whole genome shotgun (WGS) entry which is preliminary data.</text>
</comment>
<dbReference type="GO" id="GO:0031419">
    <property type="term" value="F:cobalamin binding"/>
    <property type="evidence" value="ECO:0007669"/>
    <property type="project" value="InterPro"/>
</dbReference>
<dbReference type="Gene3D" id="3.40.50.280">
    <property type="entry name" value="Cobalamin-binding domain"/>
    <property type="match status" value="1"/>
</dbReference>
<name>A0A845B3B6_9SPHN</name>
<dbReference type="InterPro" id="IPR036594">
    <property type="entry name" value="Meth_synthase_dom"/>
</dbReference>
<dbReference type="RefSeq" id="WP_160756426.1">
    <property type="nucleotide sequence ID" value="NZ_WTYL01000002.1"/>
</dbReference>
<reference evidence="2 3" key="1">
    <citation type="submission" date="2019-12" db="EMBL/GenBank/DDBJ databases">
        <title>Genomic-based taxomic classification of the family Erythrobacteraceae.</title>
        <authorList>
            <person name="Xu L."/>
        </authorList>
    </citation>
    <scope>NUCLEOTIDE SEQUENCE [LARGE SCALE GENOMIC DNA]</scope>
    <source>
        <strain evidence="2 3">KCTC 42453</strain>
    </source>
</reference>
<dbReference type="Pfam" id="PF02607">
    <property type="entry name" value="B12-binding_2"/>
    <property type="match status" value="1"/>
</dbReference>